<protein>
    <submittedName>
        <fullName evidence="3">Uncharacterized protein</fullName>
    </submittedName>
</protein>
<evidence type="ECO:0000313" key="3">
    <source>
        <dbReference type="EMBL" id="KAK7816005.1"/>
    </source>
</evidence>
<dbReference type="AlphaFoldDB" id="A0AAW0IMU3"/>
<feature type="region of interest" description="Disordered" evidence="2">
    <location>
        <begin position="406"/>
        <end position="429"/>
    </location>
</feature>
<organism evidence="3 4">
    <name type="scientific">Myodes glareolus</name>
    <name type="common">Bank vole</name>
    <name type="synonym">Clethrionomys glareolus</name>
    <dbReference type="NCBI Taxonomy" id="447135"/>
    <lineage>
        <taxon>Eukaryota</taxon>
        <taxon>Metazoa</taxon>
        <taxon>Chordata</taxon>
        <taxon>Craniata</taxon>
        <taxon>Vertebrata</taxon>
        <taxon>Euteleostomi</taxon>
        <taxon>Mammalia</taxon>
        <taxon>Eutheria</taxon>
        <taxon>Euarchontoglires</taxon>
        <taxon>Glires</taxon>
        <taxon>Rodentia</taxon>
        <taxon>Myomorpha</taxon>
        <taxon>Muroidea</taxon>
        <taxon>Cricetidae</taxon>
        <taxon>Arvicolinae</taxon>
        <taxon>Myodes</taxon>
    </lineage>
</organism>
<feature type="compositionally biased region" description="Basic residues" evidence="2">
    <location>
        <begin position="355"/>
        <end position="366"/>
    </location>
</feature>
<feature type="region of interest" description="Disordered" evidence="2">
    <location>
        <begin position="341"/>
        <end position="379"/>
    </location>
</feature>
<dbReference type="PANTHER" id="PTHR46968">
    <property type="entry name" value="E3 UBIQUITIN-PROTEIN LIGASE RNF138"/>
    <property type="match status" value="1"/>
</dbReference>
<comment type="caution">
    <text evidence="3">The sequence shown here is derived from an EMBL/GenBank/DDBJ whole genome shotgun (WGS) entry which is preliminary data.</text>
</comment>
<reference evidence="3 4" key="1">
    <citation type="journal article" date="2023" name="bioRxiv">
        <title>Conserved and derived expression patterns and positive selection on dental genes reveal complex evolutionary context of ever-growing rodent molars.</title>
        <authorList>
            <person name="Calamari Z.T."/>
            <person name="Song A."/>
            <person name="Cohen E."/>
            <person name="Akter M."/>
            <person name="Roy R.D."/>
            <person name="Hallikas O."/>
            <person name="Christensen M.M."/>
            <person name="Li P."/>
            <person name="Marangoni P."/>
            <person name="Jernvall J."/>
            <person name="Klein O.D."/>
        </authorList>
    </citation>
    <scope>NUCLEOTIDE SEQUENCE [LARGE SCALE GENOMIC DNA]</scope>
    <source>
        <strain evidence="3">V071</strain>
    </source>
</reference>
<evidence type="ECO:0000313" key="4">
    <source>
        <dbReference type="Proteomes" id="UP001488838"/>
    </source>
</evidence>
<dbReference type="GO" id="GO:0003697">
    <property type="term" value="F:single-stranded DNA binding"/>
    <property type="evidence" value="ECO:0007669"/>
    <property type="project" value="TreeGrafter"/>
</dbReference>
<dbReference type="GO" id="GO:0005634">
    <property type="term" value="C:nucleus"/>
    <property type="evidence" value="ECO:0007669"/>
    <property type="project" value="TreeGrafter"/>
</dbReference>
<dbReference type="Proteomes" id="UP001488838">
    <property type="component" value="Unassembled WGS sequence"/>
</dbReference>
<evidence type="ECO:0000256" key="2">
    <source>
        <dbReference type="SAM" id="MobiDB-lite"/>
    </source>
</evidence>
<keyword evidence="4" id="KW-1185">Reference proteome</keyword>
<proteinExistence type="predicted"/>
<gene>
    <name evidence="3" type="ORF">U0070_014218</name>
</gene>
<dbReference type="GO" id="GO:0000724">
    <property type="term" value="P:double-strand break repair via homologous recombination"/>
    <property type="evidence" value="ECO:0007669"/>
    <property type="project" value="TreeGrafter"/>
</dbReference>
<evidence type="ECO:0000256" key="1">
    <source>
        <dbReference type="ARBA" id="ARBA00022843"/>
    </source>
</evidence>
<dbReference type="PANTHER" id="PTHR46968:SF2">
    <property type="entry name" value="E3 UBIQUITIN-PROTEIN LIGASE RNF138"/>
    <property type="match status" value="1"/>
</dbReference>
<accession>A0AAW0IMU3</accession>
<dbReference type="InterPro" id="IPR052498">
    <property type="entry name" value="E3_ubiq-protein_ligase_RNF138"/>
</dbReference>
<sequence length="429" mass="48156">MFLYPKSKLRSTCTHPLESDIPLYSDCFLQCQYSVIKKHYGYSRQRNAYKLLVLTTQYKHLLNYSGSDKPSIELSVTLSYMKNEFQCLVCPEVLKMQVRTMVCQHVTCRYPFLTAMPKVEYIVPYVVNVLLRKRLNSIARGITSLVKGIKMNVVFLLSFKTFKISQDSVRSSNLNEMSTHIAYHIHYNVLLPTVCSGCNSLSPPLDDDYKSQEAEKLAVQLRPELTFIAGRVKGTIWHTLCGAQLRYNRAKGLVSANSSLRKFEDGIQTAPCDVLSAAPGSEWHVIRSHQNSLPLPDPDNLQRTDYDYKSSYEAGETAPPEDPSSIPGPAQVVPYRVSAAPAGLQNDPQASTVHRAIKEKKGRRSTRKDPTSNEKGSLTKTCGVPEILVLKTSVGREHQQCLGIETHEGQGCRDTKQPQASDCEHDQRL</sequence>
<keyword evidence="1" id="KW-0832">Ubl conjugation</keyword>
<dbReference type="EMBL" id="JBBHLL010000107">
    <property type="protein sequence ID" value="KAK7816005.1"/>
    <property type="molecule type" value="Genomic_DNA"/>
</dbReference>
<dbReference type="GO" id="GO:0010792">
    <property type="term" value="P:DNA double-strand break processing involved in repair via single-strand annealing"/>
    <property type="evidence" value="ECO:0007669"/>
    <property type="project" value="TreeGrafter"/>
</dbReference>
<dbReference type="GO" id="GO:0035861">
    <property type="term" value="C:site of double-strand break"/>
    <property type="evidence" value="ECO:0007669"/>
    <property type="project" value="TreeGrafter"/>
</dbReference>
<name>A0AAW0IMU3_MYOGA</name>
<dbReference type="GO" id="GO:0061630">
    <property type="term" value="F:ubiquitin protein ligase activity"/>
    <property type="evidence" value="ECO:0007669"/>
    <property type="project" value="TreeGrafter"/>
</dbReference>
<feature type="region of interest" description="Disordered" evidence="2">
    <location>
        <begin position="312"/>
        <end position="331"/>
    </location>
</feature>